<feature type="domain" description="Transposase InsH N-terminal" evidence="2">
    <location>
        <begin position="16"/>
        <end position="113"/>
    </location>
</feature>
<dbReference type="InterPro" id="IPR047710">
    <property type="entry name" value="Transpos_IS5-like"/>
</dbReference>
<dbReference type="KEGG" id="pbu:L21SP3_01894"/>
<evidence type="ECO:0000313" key="5">
    <source>
        <dbReference type="Proteomes" id="UP000188273"/>
    </source>
</evidence>
<reference evidence="5" key="1">
    <citation type="submission" date="2017-02" db="EMBL/GenBank/DDBJ databases">
        <title>Comparative genomics and description of representatives of a novel lineage of planctomycetes thriving in anoxic sediments.</title>
        <authorList>
            <person name="Spring S."/>
            <person name="Bunk B."/>
            <person name="Sproer C."/>
            <person name="Klenk H.-P."/>
        </authorList>
    </citation>
    <scope>NUCLEOTIDE SEQUENCE [LARGE SCALE GENOMIC DNA]</scope>
    <source>
        <strain evidence="5">L21-RPul-D3</strain>
    </source>
</reference>
<keyword evidence="5" id="KW-1185">Reference proteome</keyword>
<dbReference type="Pfam" id="PF01609">
    <property type="entry name" value="DDE_Tnp_1"/>
    <property type="match status" value="1"/>
</dbReference>
<dbReference type="InterPro" id="IPR002559">
    <property type="entry name" value="Transposase_11"/>
</dbReference>
<evidence type="ECO:0008006" key="6">
    <source>
        <dbReference type="Google" id="ProtNLM"/>
    </source>
</evidence>
<dbReference type="InterPro" id="IPR008490">
    <property type="entry name" value="Transposase_InsH_N"/>
</dbReference>
<evidence type="ECO:0000259" key="2">
    <source>
        <dbReference type="Pfam" id="PF05598"/>
    </source>
</evidence>
<dbReference type="EMBL" id="CP019633">
    <property type="protein sequence ID" value="AQQ08547.1"/>
    <property type="molecule type" value="Genomic_DNA"/>
</dbReference>
<gene>
    <name evidence="3" type="ORF">L21SP3_00331</name>
    <name evidence="4" type="ORF">L21SP3_01894</name>
</gene>
<dbReference type="GO" id="GO:0004803">
    <property type="term" value="F:transposase activity"/>
    <property type="evidence" value="ECO:0007669"/>
    <property type="project" value="InterPro"/>
</dbReference>
<evidence type="ECO:0000259" key="1">
    <source>
        <dbReference type="Pfam" id="PF01609"/>
    </source>
</evidence>
<dbReference type="PANTHER" id="PTHR33803">
    <property type="entry name" value="IS1478 TRANSPOSASE"/>
    <property type="match status" value="1"/>
</dbReference>
<proteinExistence type="predicted"/>
<dbReference type="Proteomes" id="UP000188273">
    <property type="component" value="Chromosome"/>
</dbReference>
<dbReference type="AlphaFoldDB" id="A0A1Q2HM34"/>
<dbReference type="EMBL" id="CP019633">
    <property type="protein sequence ID" value="AQQ10069.1"/>
    <property type="molecule type" value="Genomic_DNA"/>
</dbReference>
<evidence type="ECO:0000313" key="4">
    <source>
        <dbReference type="EMBL" id="AQQ10069.1"/>
    </source>
</evidence>
<dbReference type="GO" id="GO:0006313">
    <property type="term" value="P:DNA transposition"/>
    <property type="evidence" value="ECO:0007669"/>
    <property type="project" value="InterPro"/>
</dbReference>
<dbReference type="KEGG" id="pbu:L21SP3_00331"/>
<evidence type="ECO:0000313" key="3">
    <source>
        <dbReference type="EMBL" id="AQQ08547.1"/>
    </source>
</evidence>
<dbReference type="RefSeq" id="WP_227806760.1">
    <property type="nucleotide sequence ID" value="NZ_CP019633.1"/>
</dbReference>
<dbReference type="PANTHER" id="PTHR33803:SF3">
    <property type="entry name" value="BLL1974 PROTEIN"/>
    <property type="match status" value="1"/>
</dbReference>
<feature type="domain" description="Transposase IS4-like" evidence="1">
    <location>
        <begin position="275"/>
        <end position="412"/>
    </location>
</feature>
<name>A0A1Q2HM34_9BACT</name>
<dbReference type="Pfam" id="PF05598">
    <property type="entry name" value="DUF772"/>
    <property type="match status" value="1"/>
</dbReference>
<dbReference type="NCBIfam" id="NF033578">
    <property type="entry name" value="transpos_IS5_1"/>
    <property type="match status" value="1"/>
</dbReference>
<accession>A0A1Q2HM34</accession>
<protein>
    <recommendedName>
        <fullName evidence="6">Transposase DDE domain protein</fullName>
    </recommendedName>
</protein>
<sequence length="447" mass="51770">MKAKNNKAGLLFQQPLKPLVNPDHSLVQLSEVVNWSRFEEKFGSLYSPDSGRPAKPIRLMVGLQYLKYTFNLSDEAIVAGWVENPYWQYFCGERYFQHEPPIDPTSMTKWRNKVKSDGLEELLEETIKAGLKLKVIKKNDFNKLVADTTVQQKNITYPTDAKLCHKLRIKLVDLAKASKLQLRQSYERVGKRAYVMQGRYRRARQFKRAKKEVKKLRNYLRRITKEVERNIAGNEQLRIIFDTLLQAAKKLLAQTKKSKNKLYSIHEPHVCCIGKGKSHKKYEFGNKVGIVTTAKNNFIVGALGFEGNPYDGHTLRANLKQTMNLIGREKLGDVYVDGGYKKHGCEDIGNVEIVEKGWRKKKRSIKRWIKRRSSIEPTIGHLKEDNRLGRNFLKGVEGDKMNALGSAFGYNMRKLLEKFTFAYIFMLKIIEFYRNLAMKSKLKTRLA</sequence>
<dbReference type="GO" id="GO:0003677">
    <property type="term" value="F:DNA binding"/>
    <property type="evidence" value="ECO:0007669"/>
    <property type="project" value="InterPro"/>
</dbReference>
<reference evidence="3" key="2">
    <citation type="journal article" date="2018" name="Environ. Microbiol.">
        <title>Genome biology of a novel lineage of planctomycetes widespread in anoxic aquatic environments.</title>
        <authorList>
            <person name="Spring S."/>
            <person name="Bunk B."/>
            <person name="Sproer C."/>
            <person name="Rohde M."/>
            <person name="Klenk H.P."/>
        </authorList>
    </citation>
    <scope>NUCLEOTIDE SEQUENCE</scope>
    <source>
        <strain evidence="3">L21-RPul-D3</strain>
    </source>
</reference>
<organism evidence="3 5">
    <name type="scientific">Sedimentisphaera cyanobacteriorum</name>
    <dbReference type="NCBI Taxonomy" id="1940790"/>
    <lineage>
        <taxon>Bacteria</taxon>
        <taxon>Pseudomonadati</taxon>
        <taxon>Planctomycetota</taxon>
        <taxon>Phycisphaerae</taxon>
        <taxon>Sedimentisphaerales</taxon>
        <taxon>Sedimentisphaeraceae</taxon>
        <taxon>Sedimentisphaera</taxon>
    </lineage>
</organism>